<reference evidence="2" key="1">
    <citation type="journal article" date="1997" name="Nucleic Acids Res.">
        <title>tRNAscan-SE: a program for improved detection of transfer RNA genes in genomic sequence.</title>
        <authorList>
            <person name="Lowe T.M."/>
            <person name="Eddy S.R."/>
        </authorList>
    </citation>
    <scope>NUCLEOTIDE SEQUENCE [LARGE SCALE GENOMIC DNA]</scope>
</reference>
<gene>
    <name evidence="3" type="primary">LOC108618545</name>
</gene>
<name>A0ABM1PSA7_DROAR</name>
<dbReference type="InterPro" id="IPR001353">
    <property type="entry name" value="Proteasome_sua/b"/>
</dbReference>
<evidence type="ECO:0000313" key="3">
    <source>
        <dbReference type="RefSeq" id="XP_017870093.1"/>
    </source>
</evidence>
<dbReference type="PANTHER" id="PTHR11599">
    <property type="entry name" value="PROTEASOME SUBUNIT ALPHA/BETA"/>
    <property type="match status" value="1"/>
</dbReference>
<accession>A0ABM1PSA7</accession>
<protein>
    <submittedName>
        <fullName evidence="3">Proteasome subunit alpha type-2-like</fullName>
    </submittedName>
</protein>
<dbReference type="Proteomes" id="UP000694904">
    <property type="component" value="Chromosome X"/>
</dbReference>
<dbReference type="RefSeq" id="XP_017870093.1">
    <property type="nucleotide sequence ID" value="XM_018014604.1"/>
</dbReference>
<dbReference type="Gene3D" id="3.60.20.10">
    <property type="entry name" value="Glutamine Phosphoribosylpyrophosphate, subunit 1, domain 1"/>
    <property type="match status" value="1"/>
</dbReference>
<reference evidence="2" key="2">
    <citation type="journal article" date="2016" name="G3 (Bethesda)">
        <title>Genome Evolution in Three Species of Cactophilic Drosophila.</title>
        <authorList>
            <person name="Sanchez-Flores A."/>
            <person name="Penazola F."/>
            <person name="Carpinteyro-Ponce J."/>
            <person name="Nazario-Yepiz N."/>
            <person name="Abreu-Goodger C."/>
            <person name="Machado C.A."/>
            <person name="Markow T.A."/>
        </authorList>
    </citation>
    <scope>NUCLEOTIDE SEQUENCE [LARGE SCALE GENOMIC DNA]</scope>
</reference>
<keyword evidence="2" id="KW-1185">Reference proteome</keyword>
<organism evidence="2 3">
    <name type="scientific">Drosophila arizonae</name>
    <name type="common">Fruit fly</name>
    <dbReference type="NCBI Taxonomy" id="7263"/>
    <lineage>
        <taxon>Eukaryota</taxon>
        <taxon>Metazoa</taxon>
        <taxon>Ecdysozoa</taxon>
        <taxon>Arthropoda</taxon>
        <taxon>Hexapoda</taxon>
        <taxon>Insecta</taxon>
        <taxon>Pterygota</taxon>
        <taxon>Neoptera</taxon>
        <taxon>Endopterygota</taxon>
        <taxon>Diptera</taxon>
        <taxon>Brachycera</taxon>
        <taxon>Muscomorpha</taxon>
        <taxon>Ephydroidea</taxon>
        <taxon>Drosophilidae</taxon>
        <taxon>Drosophila</taxon>
    </lineage>
</organism>
<dbReference type="InterPro" id="IPR050115">
    <property type="entry name" value="Proteasome_alpha"/>
</dbReference>
<evidence type="ECO:0000313" key="2">
    <source>
        <dbReference type="Proteomes" id="UP000694904"/>
    </source>
</evidence>
<keyword evidence="1" id="KW-0647">Proteasome</keyword>
<dbReference type="GeneID" id="108618545"/>
<proteinExistence type="predicted"/>
<dbReference type="SUPFAM" id="SSF56235">
    <property type="entry name" value="N-terminal nucleophile aminohydrolases (Ntn hydrolases)"/>
    <property type="match status" value="1"/>
</dbReference>
<sequence length="236" mass="26521">MYSSDIDETNRYCYNLCTFNPFGEVKQVDYANTCAMKGEPAVGIVTLDGVVLATQKRLKLKYAIGESVEKVKEIGSTMGITFSGLFPDFRIITKLYRKTIAEFNLVHDHPLPVHCLMRSVSTSMQELTQSTGVRPFGLSLLLAGFSDNRGQLYFMDAAGSNSAYKACAIGRHMHERTLFLERKYRKRMDAEDGVSLAVQSLMLRSPRGLSADQMEVAVVEDYGMYRIDEETVAKYM</sequence>
<dbReference type="InterPro" id="IPR029055">
    <property type="entry name" value="Ntn_hydrolases_N"/>
</dbReference>
<reference evidence="3" key="3">
    <citation type="submission" date="2025-08" db="UniProtKB">
        <authorList>
            <consortium name="RefSeq"/>
        </authorList>
    </citation>
    <scope>IDENTIFICATION</scope>
    <source>
        <tissue evidence="3">Whole organism</tissue>
    </source>
</reference>
<evidence type="ECO:0000256" key="1">
    <source>
        <dbReference type="ARBA" id="ARBA00022942"/>
    </source>
</evidence>
<dbReference type="Pfam" id="PF00227">
    <property type="entry name" value="Proteasome"/>
    <property type="match status" value="1"/>
</dbReference>